<reference evidence="3 4" key="1">
    <citation type="submission" date="2017-11" db="EMBL/GenBank/DDBJ databases">
        <title>The genome of Rhizophagus clarus HR1 reveals common genetic basis of auxotrophy among arbuscular mycorrhizal fungi.</title>
        <authorList>
            <person name="Kobayashi Y."/>
        </authorList>
    </citation>
    <scope>NUCLEOTIDE SEQUENCE [LARGE SCALE GENOMIC DNA]</scope>
    <source>
        <strain evidence="3 4">HR1</strain>
    </source>
</reference>
<protein>
    <recommendedName>
        <fullName evidence="2">Protein kinase domain-containing protein</fullName>
    </recommendedName>
</protein>
<evidence type="ECO:0000313" key="4">
    <source>
        <dbReference type="Proteomes" id="UP000247702"/>
    </source>
</evidence>
<sequence length="513" mass="60277">MATIRYESILSAIQRANALIDYYENYNDLDTQHKFQRQTVLDDKSLTEYEKTEAVKELNKIYDRNKVDIMKENYLKWNFSNWTSENNDVDNLIQKFQIESLGPDKIVEWIPYNNLQHIKYLTEGGFSEIYTAVWICGKYEEWDSKEQKLKRLGDIEVVLKSLYNVESASRSWFEEAKSHLIIGNKWPQHVQCFGLTQDPINGNYMLVMYKMDMNLREYLHRTHNKLTWKEKIKIVYDIILALSTIHRENAIHRDLHSGNVLYLQLNQKWYINDFGFCGPANNSSNSIYGNLPYIAPEVISGKGFTFASDIYSIAMLMWEISSGQPPFNDHKDDYDLALKIINGMRPKIVLGTPIKYVNLMKKCWDADPSRRPDINTLIGVFIDMYENTLDELPQPKTEDRLELKSSISSKIYYFENLPEPRNAAGAFDSRLYDLYILDDIDDFNRSNIQRDNNSSKIINIFKDSSKEFLKVFQQEKKGKLNTYHNFYSNDDDDEINNNPNLHSEEQDELEIRI</sequence>
<evidence type="ECO:0000313" key="3">
    <source>
        <dbReference type="EMBL" id="GBB95746.1"/>
    </source>
</evidence>
<organism evidence="3 4">
    <name type="scientific">Rhizophagus clarus</name>
    <dbReference type="NCBI Taxonomy" id="94130"/>
    <lineage>
        <taxon>Eukaryota</taxon>
        <taxon>Fungi</taxon>
        <taxon>Fungi incertae sedis</taxon>
        <taxon>Mucoromycota</taxon>
        <taxon>Glomeromycotina</taxon>
        <taxon>Glomeromycetes</taxon>
        <taxon>Glomerales</taxon>
        <taxon>Glomeraceae</taxon>
        <taxon>Rhizophagus</taxon>
    </lineage>
</organism>
<dbReference type="Pfam" id="PF07714">
    <property type="entry name" value="PK_Tyr_Ser-Thr"/>
    <property type="match status" value="1"/>
</dbReference>
<comment type="caution">
    <text evidence="3">The sequence shown here is derived from an EMBL/GenBank/DDBJ whole genome shotgun (WGS) entry which is preliminary data.</text>
</comment>
<feature type="domain" description="Protein kinase" evidence="2">
    <location>
        <begin position="115"/>
        <end position="382"/>
    </location>
</feature>
<feature type="region of interest" description="Disordered" evidence="1">
    <location>
        <begin position="490"/>
        <end position="513"/>
    </location>
</feature>
<dbReference type="PANTHER" id="PTHR44329">
    <property type="entry name" value="SERINE/THREONINE-PROTEIN KINASE TNNI3K-RELATED"/>
    <property type="match status" value="1"/>
</dbReference>
<accession>A0A2Z6RUQ2</accession>
<dbReference type="Gene3D" id="1.10.510.10">
    <property type="entry name" value="Transferase(Phosphotransferase) domain 1"/>
    <property type="match status" value="1"/>
</dbReference>
<dbReference type="PROSITE" id="PS50011">
    <property type="entry name" value="PROTEIN_KINASE_DOM"/>
    <property type="match status" value="1"/>
</dbReference>
<dbReference type="EMBL" id="BEXD01001780">
    <property type="protein sequence ID" value="GBB95746.1"/>
    <property type="molecule type" value="Genomic_DNA"/>
</dbReference>
<dbReference type="Proteomes" id="UP000247702">
    <property type="component" value="Unassembled WGS sequence"/>
</dbReference>
<dbReference type="InterPro" id="IPR051681">
    <property type="entry name" value="Ser/Thr_Kinases-Pseudokinases"/>
</dbReference>
<name>A0A2Z6RUQ2_9GLOM</name>
<proteinExistence type="predicted"/>
<keyword evidence="4" id="KW-1185">Reference proteome</keyword>
<gene>
    <name evidence="3" type="ORF">RclHR1_02600015</name>
</gene>
<dbReference type="SUPFAM" id="SSF56112">
    <property type="entry name" value="Protein kinase-like (PK-like)"/>
    <property type="match status" value="1"/>
</dbReference>
<dbReference type="AlphaFoldDB" id="A0A2Z6RUQ2"/>
<dbReference type="GO" id="GO:0005524">
    <property type="term" value="F:ATP binding"/>
    <property type="evidence" value="ECO:0007669"/>
    <property type="project" value="InterPro"/>
</dbReference>
<dbReference type="InterPro" id="IPR000719">
    <property type="entry name" value="Prot_kinase_dom"/>
</dbReference>
<dbReference type="GO" id="GO:0004674">
    <property type="term" value="F:protein serine/threonine kinase activity"/>
    <property type="evidence" value="ECO:0007669"/>
    <property type="project" value="TreeGrafter"/>
</dbReference>
<evidence type="ECO:0000256" key="1">
    <source>
        <dbReference type="SAM" id="MobiDB-lite"/>
    </source>
</evidence>
<dbReference type="InterPro" id="IPR011009">
    <property type="entry name" value="Kinase-like_dom_sf"/>
</dbReference>
<evidence type="ECO:0000259" key="2">
    <source>
        <dbReference type="PROSITE" id="PS50011"/>
    </source>
</evidence>
<dbReference type="InterPro" id="IPR001245">
    <property type="entry name" value="Ser-Thr/Tyr_kinase_cat_dom"/>
</dbReference>